<dbReference type="EMBL" id="OU466862">
    <property type="protein sequence ID" value="CAH2070529.1"/>
    <property type="molecule type" value="Genomic_DNA"/>
</dbReference>
<feature type="region of interest" description="Disordered" evidence="1">
    <location>
        <begin position="65"/>
        <end position="100"/>
    </location>
</feature>
<evidence type="ECO:0000313" key="3">
    <source>
        <dbReference type="Proteomes" id="UP000836841"/>
    </source>
</evidence>
<protein>
    <submittedName>
        <fullName evidence="2">Uncharacterized protein</fullName>
    </submittedName>
</protein>
<evidence type="ECO:0000256" key="1">
    <source>
        <dbReference type="SAM" id="MobiDB-lite"/>
    </source>
</evidence>
<dbReference type="PANTHER" id="PTHR48434:SF1">
    <property type="entry name" value="(RAPE) HYPOTHETICAL PROTEIN"/>
    <property type="match status" value="1"/>
</dbReference>
<name>A0AAU9SPY3_THLAR</name>
<feature type="compositionally biased region" description="Low complexity" evidence="1">
    <location>
        <begin position="76"/>
        <end position="92"/>
    </location>
</feature>
<dbReference type="PANTHER" id="PTHR48434">
    <property type="entry name" value="(RAPE) HYPOTHETICAL PROTEIN"/>
    <property type="match status" value="1"/>
</dbReference>
<reference evidence="2 3" key="1">
    <citation type="submission" date="2022-03" db="EMBL/GenBank/DDBJ databases">
        <authorList>
            <person name="Nunn A."/>
            <person name="Chopra R."/>
            <person name="Nunn A."/>
            <person name="Contreras Garrido A."/>
        </authorList>
    </citation>
    <scope>NUCLEOTIDE SEQUENCE [LARGE SCALE GENOMIC DNA]</scope>
</reference>
<organism evidence="2 3">
    <name type="scientific">Thlaspi arvense</name>
    <name type="common">Field penny-cress</name>
    <dbReference type="NCBI Taxonomy" id="13288"/>
    <lineage>
        <taxon>Eukaryota</taxon>
        <taxon>Viridiplantae</taxon>
        <taxon>Streptophyta</taxon>
        <taxon>Embryophyta</taxon>
        <taxon>Tracheophyta</taxon>
        <taxon>Spermatophyta</taxon>
        <taxon>Magnoliopsida</taxon>
        <taxon>eudicotyledons</taxon>
        <taxon>Gunneridae</taxon>
        <taxon>Pentapetalae</taxon>
        <taxon>rosids</taxon>
        <taxon>malvids</taxon>
        <taxon>Brassicales</taxon>
        <taxon>Brassicaceae</taxon>
        <taxon>Thlaspideae</taxon>
        <taxon>Thlaspi</taxon>
    </lineage>
</organism>
<evidence type="ECO:0000313" key="2">
    <source>
        <dbReference type="EMBL" id="CAH2070529.1"/>
    </source>
</evidence>
<proteinExistence type="predicted"/>
<dbReference type="AlphaFoldDB" id="A0AAU9SPY3"/>
<keyword evidence="3" id="KW-1185">Reference proteome</keyword>
<dbReference type="Proteomes" id="UP000836841">
    <property type="component" value="Chromosome 6"/>
</dbReference>
<gene>
    <name evidence="2" type="ORF">TAV2_LOCUS18438</name>
</gene>
<feature type="region of interest" description="Disordered" evidence="1">
    <location>
        <begin position="112"/>
        <end position="143"/>
    </location>
</feature>
<feature type="compositionally biased region" description="Polar residues" evidence="1">
    <location>
        <begin position="65"/>
        <end position="75"/>
    </location>
</feature>
<sequence>MGVPWILSWHFNLIPFLPDMPYSLVREYRVKWWDKYNLDRCSVSNLEKWIQTHEQIKQSVTTISRALPPINTNAQKIKPTSPTESTTSSSGSKKTKGKDKLKKILEAIAMQISSSEDEDDTTPKATQDDNPYSGPLSQDPFEN</sequence>
<accession>A0AAU9SPY3</accession>